<evidence type="ECO:0000256" key="6">
    <source>
        <dbReference type="SAM" id="Phobius"/>
    </source>
</evidence>
<reference evidence="7 8" key="1">
    <citation type="submission" date="2014-12" db="EMBL/GenBank/DDBJ databases">
        <title>Draft genome sequence of Paenibacillus kamchatkensis strain B-2647.</title>
        <authorList>
            <person name="Karlyshev A.V."/>
            <person name="Kudryashova E.B."/>
        </authorList>
    </citation>
    <scope>NUCLEOTIDE SEQUENCE [LARGE SCALE GENOMIC DNA]</scope>
    <source>
        <strain evidence="7 8">VKM B-2647</strain>
    </source>
</reference>
<keyword evidence="5 6" id="KW-0472">Membrane</keyword>
<feature type="transmembrane region" description="Helical" evidence="6">
    <location>
        <begin position="215"/>
        <end position="233"/>
    </location>
</feature>
<dbReference type="PANTHER" id="PTHR30294">
    <property type="entry name" value="MEMBRANE COMPONENT OF ABC TRANSPORTER YHHJ-RELATED"/>
    <property type="match status" value="1"/>
</dbReference>
<dbReference type="Proteomes" id="UP000031967">
    <property type="component" value="Unassembled WGS sequence"/>
</dbReference>
<accession>A0ABR5AB75</accession>
<name>A0ABR5AB75_9BACL</name>
<evidence type="ECO:0000256" key="4">
    <source>
        <dbReference type="ARBA" id="ARBA00022989"/>
    </source>
</evidence>
<feature type="transmembrane region" description="Helical" evidence="6">
    <location>
        <begin position="132"/>
        <end position="154"/>
    </location>
</feature>
<feature type="transmembrane region" description="Helical" evidence="6">
    <location>
        <begin position="161"/>
        <end position="181"/>
    </location>
</feature>
<comment type="caution">
    <text evidence="7">The sequence shown here is derived from an EMBL/GenBank/DDBJ whole genome shotgun (WGS) entry which is preliminary data.</text>
</comment>
<evidence type="ECO:0000256" key="2">
    <source>
        <dbReference type="ARBA" id="ARBA00022475"/>
    </source>
</evidence>
<keyword evidence="3 6" id="KW-0812">Transmembrane</keyword>
<proteinExistence type="predicted"/>
<feature type="transmembrane region" description="Helical" evidence="6">
    <location>
        <begin position="53"/>
        <end position="74"/>
    </location>
</feature>
<dbReference type="PANTHER" id="PTHR30294:SF29">
    <property type="entry name" value="MULTIDRUG ABC TRANSPORTER PERMEASE YBHS-RELATED"/>
    <property type="match status" value="1"/>
</dbReference>
<comment type="subcellular location">
    <subcellularLocation>
        <location evidence="1">Cell membrane</location>
        <topology evidence="1">Multi-pass membrane protein</topology>
    </subcellularLocation>
</comment>
<dbReference type="EMBL" id="JXAK01000092">
    <property type="protein sequence ID" value="KIL37840.1"/>
    <property type="molecule type" value="Genomic_DNA"/>
</dbReference>
<organism evidence="7 8">
    <name type="scientific">Gordoniibacillus kamchatkensis</name>
    <dbReference type="NCBI Taxonomy" id="1590651"/>
    <lineage>
        <taxon>Bacteria</taxon>
        <taxon>Bacillati</taxon>
        <taxon>Bacillota</taxon>
        <taxon>Bacilli</taxon>
        <taxon>Bacillales</taxon>
        <taxon>Paenibacillaceae</taxon>
        <taxon>Gordoniibacillus</taxon>
    </lineage>
</organism>
<protein>
    <submittedName>
        <fullName evidence="7">ABC transporter permease</fullName>
    </submittedName>
</protein>
<keyword evidence="2" id="KW-1003">Cell membrane</keyword>
<evidence type="ECO:0000256" key="5">
    <source>
        <dbReference type="ARBA" id="ARBA00023136"/>
    </source>
</evidence>
<keyword evidence="8" id="KW-1185">Reference proteome</keyword>
<gene>
    <name evidence="7" type="ORF">SD70_30370</name>
</gene>
<evidence type="ECO:0000256" key="1">
    <source>
        <dbReference type="ARBA" id="ARBA00004651"/>
    </source>
</evidence>
<evidence type="ECO:0000256" key="3">
    <source>
        <dbReference type="ARBA" id="ARBA00022692"/>
    </source>
</evidence>
<dbReference type="RefSeq" id="WP_041052318.1">
    <property type="nucleotide sequence ID" value="NZ_JXAK01000092.1"/>
</dbReference>
<dbReference type="InterPro" id="IPR051449">
    <property type="entry name" value="ABC-2_transporter_component"/>
</dbReference>
<sequence length="239" mass="26648">MRRMMAVYRKELQMFFYSPTSYVAFAVYVLMSSIFFYLAFVLSQPSTIDIRGLVGNTTFIYLFIVPLLTMRLVADEFRHGTDELLLTSPASLTEIVLGKYAAAATVQLMLVVTSLIYPLIESQYGTLDKPVLWLSYLSMFLLGAAMMAIGLFASSLSANQMVSGIVAFVLLLVLWLVDWIAGSVSGGTLKDVITQFSLNARMANLQKGVLNGSDVLFYVTLAALFLLLSIQVLERKRWR</sequence>
<feature type="transmembrane region" description="Helical" evidence="6">
    <location>
        <begin position="95"/>
        <end position="120"/>
    </location>
</feature>
<evidence type="ECO:0000313" key="7">
    <source>
        <dbReference type="EMBL" id="KIL37840.1"/>
    </source>
</evidence>
<evidence type="ECO:0000313" key="8">
    <source>
        <dbReference type="Proteomes" id="UP000031967"/>
    </source>
</evidence>
<dbReference type="Pfam" id="PF12679">
    <property type="entry name" value="ABC2_membrane_2"/>
    <property type="match status" value="1"/>
</dbReference>
<feature type="transmembrane region" description="Helical" evidence="6">
    <location>
        <begin position="21"/>
        <end position="41"/>
    </location>
</feature>
<keyword evidence="4 6" id="KW-1133">Transmembrane helix</keyword>